<dbReference type="AlphaFoldDB" id="A0A0F8WC41"/>
<dbReference type="Pfam" id="PF11978">
    <property type="entry name" value="MVP_shoulder"/>
    <property type="match status" value="1"/>
</dbReference>
<feature type="region of interest" description="Disordered" evidence="1">
    <location>
        <begin position="325"/>
        <end position="347"/>
    </location>
</feature>
<organism evidence="3">
    <name type="scientific">marine sediment metagenome</name>
    <dbReference type="NCBI Taxonomy" id="412755"/>
    <lineage>
        <taxon>unclassified sequences</taxon>
        <taxon>metagenomes</taxon>
        <taxon>ecological metagenomes</taxon>
    </lineage>
</organism>
<accession>A0A0F8WC41</accession>
<dbReference type="InterPro" id="IPR036013">
    <property type="entry name" value="Band_7/SPFH_dom_sf"/>
</dbReference>
<feature type="domain" description="Major vault protein shoulder" evidence="2">
    <location>
        <begin position="128"/>
        <end position="248"/>
    </location>
</feature>
<feature type="non-terminal residue" evidence="3">
    <location>
        <position position="1"/>
    </location>
</feature>
<sequence length="347" mass="39019">GAVETSVAYAASVDAVTAGSSFSNDLAMQQVRHGNQKVGMADRLEQSSNYTQPRQLTFGNRYDGAPTIDLREGYAVNVTDAENNRRVIIGPALIIFEYTETLQVLSLSTGKTKNHDNRTDQVYLQISNNQVSDIVKVQTADHVEVTFKVSYRVNFEGDQDNWFKVENYVKLLTDHARSMLVGAARKLTIGELYADGTGFVRDTILGMSLSSEGLEINKAYKGGRRGLYFEDNDMRVHDVEVLDVHISDGDIQRMIEQVGRENLKSEFDLQRSTRHLRDITEQEKINQEIAAIKHATEEHRRMIQLATLEEELAIDLAKIDAKVKESEKSLEDTKARDGIAQFDFEAP</sequence>
<feature type="compositionally biased region" description="Basic and acidic residues" evidence="1">
    <location>
        <begin position="325"/>
        <end position="337"/>
    </location>
</feature>
<evidence type="ECO:0000259" key="2">
    <source>
        <dbReference type="Pfam" id="PF11978"/>
    </source>
</evidence>
<name>A0A0F8WC41_9ZZZZ</name>
<reference evidence="3" key="1">
    <citation type="journal article" date="2015" name="Nature">
        <title>Complex archaea that bridge the gap between prokaryotes and eukaryotes.</title>
        <authorList>
            <person name="Spang A."/>
            <person name="Saw J.H."/>
            <person name="Jorgensen S.L."/>
            <person name="Zaremba-Niedzwiedzka K."/>
            <person name="Martijn J."/>
            <person name="Lind A.E."/>
            <person name="van Eijk R."/>
            <person name="Schleper C."/>
            <person name="Guy L."/>
            <person name="Ettema T.J."/>
        </authorList>
    </citation>
    <scope>NUCLEOTIDE SEQUENCE</scope>
</reference>
<evidence type="ECO:0000256" key="1">
    <source>
        <dbReference type="SAM" id="MobiDB-lite"/>
    </source>
</evidence>
<dbReference type="InterPro" id="IPR021870">
    <property type="entry name" value="MVP_shoulder"/>
</dbReference>
<feature type="non-terminal residue" evidence="3">
    <location>
        <position position="347"/>
    </location>
</feature>
<dbReference type="PANTHER" id="PTHR14165:SF3">
    <property type="entry name" value="MAJOR VAULT PROTEIN"/>
    <property type="match status" value="1"/>
</dbReference>
<protein>
    <recommendedName>
        <fullName evidence="2">Major vault protein shoulder domain-containing protein</fullName>
    </recommendedName>
</protein>
<gene>
    <name evidence="3" type="ORF">LCGC14_3087450</name>
</gene>
<comment type="caution">
    <text evidence="3">The sequence shown here is derived from an EMBL/GenBank/DDBJ whole genome shotgun (WGS) entry which is preliminary data.</text>
</comment>
<dbReference type="InterPro" id="IPR039059">
    <property type="entry name" value="MVP"/>
</dbReference>
<dbReference type="EMBL" id="LAZR01066134">
    <property type="protein sequence ID" value="KKK54168.1"/>
    <property type="molecule type" value="Genomic_DNA"/>
</dbReference>
<dbReference type="GO" id="GO:0005634">
    <property type="term" value="C:nucleus"/>
    <property type="evidence" value="ECO:0007669"/>
    <property type="project" value="TreeGrafter"/>
</dbReference>
<proteinExistence type="predicted"/>
<dbReference type="Gene3D" id="3.30.479.30">
    <property type="entry name" value="Band 7 domain"/>
    <property type="match status" value="1"/>
</dbReference>
<evidence type="ECO:0000313" key="3">
    <source>
        <dbReference type="EMBL" id="KKK54168.1"/>
    </source>
</evidence>
<dbReference type="GO" id="GO:0005737">
    <property type="term" value="C:cytoplasm"/>
    <property type="evidence" value="ECO:0007669"/>
    <property type="project" value="TreeGrafter"/>
</dbReference>
<dbReference type="PANTHER" id="PTHR14165">
    <property type="entry name" value="MAJOR VAULT PROTEIN"/>
    <property type="match status" value="1"/>
</dbReference>
<dbReference type="Gene3D" id="2.30.30.570">
    <property type="match status" value="1"/>
</dbReference>